<dbReference type="Proteomes" id="UP001143400">
    <property type="component" value="Unassembled WGS sequence"/>
</dbReference>
<feature type="region of interest" description="Disordered" evidence="1">
    <location>
        <begin position="1"/>
        <end position="24"/>
    </location>
</feature>
<protein>
    <submittedName>
        <fullName evidence="2">Uncharacterized protein</fullName>
    </submittedName>
</protein>
<evidence type="ECO:0000256" key="1">
    <source>
        <dbReference type="SAM" id="MobiDB-lite"/>
    </source>
</evidence>
<dbReference type="AlphaFoldDB" id="A0A9W6MTQ4"/>
<evidence type="ECO:0000313" key="2">
    <source>
        <dbReference type="EMBL" id="GLK57356.1"/>
    </source>
</evidence>
<evidence type="ECO:0000313" key="3">
    <source>
        <dbReference type="EMBL" id="MBM7853431.1"/>
    </source>
</evidence>
<reference evidence="2" key="3">
    <citation type="submission" date="2023-01" db="EMBL/GenBank/DDBJ databases">
        <authorList>
            <person name="Sun Q."/>
            <person name="Evtushenko L."/>
        </authorList>
    </citation>
    <scope>NUCLEOTIDE SEQUENCE</scope>
    <source>
        <strain evidence="2">VKM B-1606</strain>
    </source>
</reference>
<evidence type="ECO:0000313" key="5">
    <source>
        <dbReference type="Proteomes" id="UP001143400"/>
    </source>
</evidence>
<dbReference type="EMBL" id="BSFF01000009">
    <property type="protein sequence ID" value="GLK57356.1"/>
    <property type="molecule type" value="Genomic_DNA"/>
</dbReference>
<reference evidence="3 4" key="2">
    <citation type="submission" date="2021-01" db="EMBL/GenBank/DDBJ databases">
        <title>Genomic Encyclopedia of Type Strains, Phase IV (KMG-IV): sequencing the most valuable type-strain genomes for metagenomic binning, comparative biology and taxonomic classification.</title>
        <authorList>
            <person name="Goeker M."/>
        </authorList>
    </citation>
    <scope>NUCLEOTIDE SEQUENCE [LARGE SCALE GENOMIC DNA]</scope>
    <source>
        <strain evidence="3 4">DSM 6130</strain>
    </source>
</reference>
<keyword evidence="4" id="KW-1185">Reference proteome</keyword>
<dbReference type="Gene3D" id="2.60.120.620">
    <property type="entry name" value="q2cbj1_9rhob like domain"/>
    <property type="match status" value="1"/>
</dbReference>
<reference evidence="2" key="1">
    <citation type="journal article" date="2014" name="Int. J. Syst. Evol. Microbiol.">
        <title>Complete genome sequence of Corynebacterium casei LMG S-19264T (=DSM 44701T), isolated from a smear-ripened cheese.</title>
        <authorList>
            <consortium name="US DOE Joint Genome Institute (JGI-PGF)"/>
            <person name="Walter F."/>
            <person name="Albersmeier A."/>
            <person name="Kalinowski J."/>
            <person name="Ruckert C."/>
        </authorList>
    </citation>
    <scope>NUCLEOTIDE SEQUENCE</scope>
    <source>
        <strain evidence="2">VKM B-1606</strain>
    </source>
</reference>
<comment type="caution">
    <text evidence="2">The sequence shown here is derived from an EMBL/GenBank/DDBJ whole genome shotgun (WGS) entry which is preliminary data.</text>
</comment>
<sequence>MNLLSFLRPSRTPRLDPSRTRQARQAFDADGKYDAWQAFCQSGAAAPAGGDGGRLDADGFEIVTLLSPEEAKSAKEACLANAKKMEAAKAEIDYADVLSFENTEFLRGVVEKMLSPEMSQKVKAVFGSEFYVHSLVVNRTMPAKASKRSFLWHCDRGPLNFLKINMFLDATEDHGGTTEFIDLGQSAAFERVGYTFGPNKERVPDLKRLGAQIGVAPQVERPELAAGQAFIFFPSRVLHRGFLPSRGVRHMMSLVLLPSPVHWSLAWDTTVRSGFHDRSMATFPESAENLFDVLELPRRAL</sequence>
<gene>
    <name evidence="2" type="ORF">GCM10008170_33760</name>
    <name evidence="3" type="ORF">JOD31_003692</name>
</gene>
<dbReference type="Proteomes" id="UP000758856">
    <property type="component" value="Unassembled WGS sequence"/>
</dbReference>
<dbReference type="SUPFAM" id="SSF51197">
    <property type="entry name" value="Clavaminate synthase-like"/>
    <property type="match status" value="1"/>
</dbReference>
<dbReference type="EMBL" id="JAFBCY010000005">
    <property type="protein sequence ID" value="MBM7853431.1"/>
    <property type="molecule type" value="Genomic_DNA"/>
</dbReference>
<proteinExistence type="predicted"/>
<name>A0A9W6MTQ4_9HYPH</name>
<dbReference type="RefSeq" id="WP_204951888.1">
    <property type="nucleotide sequence ID" value="NZ_BSFF01000009.1"/>
</dbReference>
<accession>A0A9W6MTQ4</accession>
<organism evidence="2 5">
    <name type="scientific">Methylopila capsulata</name>
    <dbReference type="NCBI Taxonomy" id="61654"/>
    <lineage>
        <taxon>Bacteria</taxon>
        <taxon>Pseudomonadati</taxon>
        <taxon>Pseudomonadota</taxon>
        <taxon>Alphaproteobacteria</taxon>
        <taxon>Hyphomicrobiales</taxon>
        <taxon>Methylopilaceae</taxon>
        <taxon>Methylopila</taxon>
    </lineage>
</organism>
<evidence type="ECO:0000313" key="4">
    <source>
        <dbReference type="Proteomes" id="UP000758856"/>
    </source>
</evidence>